<sequence>MFRGGRETRLFPAKERTLSPEKSRVSFPANIKKLMVWYL</sequence>
<reference evidence="1" key="1">
    <citation type="journal article" date="2021" name="Microb. Physiol.">
        <title>Proteogenomic Insights into the Physiology of Marine, Sulfate-Reducing, Filamentous Desulfonema limicola and Desulfonema magnum.</title>
        <authorList>
            <person name="Schnaars V."/>
            <person name="Wohlbrand L."/>
            <person name="Scheve S."/>
            <person name="Hinrichs C."/>
            <person name="Reinhardt R."/>
            <person name="Rabus R."/>
        </authorList>
    </citation>
    <scope>NUCLEOTIDE SEQUENCE</scope>
    <source>
        <strain evidence="1">4be13</strain>
    </source>
</reference>
<keyword evidence="2" id="KW-1185">Reference proteome</keyword>
<dbReference type="AlphaFoldDB" id="A0A975GSX2"/>
<protein>
    <submittedName>
        <fullName evidence="1">Uncharacterized protein</fullName>
    </submittedName>
</protein>
<organism evidence="1 2">
    <name type="scientific">Desulfonema magnum</name>
    <dbReference type="NCBI Taxonomy" id="45655"/>
    <lineage>
        <taxon>Bacteria</taxon>
        <taxon>Pseudomonadati</taxon>
        <taxon>Thermodesulfobacteriota</taxon>
        <taxon>Desulfobacteria</taxon>
        <taxon>Desulfobacterales</taxon>
        <taxon>Desulfococcaceae</taxon>
        <taxon>Desulfonema</taxon>
    </lineage>
</organism>
<accession>A0A975GSX2</accession>
<gene>
    <name evidence="1" type="ORF">dnm_085850</name>
</gene>
<evidence type="ECO:0000313" key="2">
    <source>
        <dbReference type="Proteomes" id="UP000663722"/>
    </source>
</evidence>
<dbReference type="Proteomes" id="UP000663722">
    <property type="component" value="Chromosome"/>
</dbReference>
<dbReference type="KEGG" id="dmm:dnm_085850"/>
<dbReference type="EMBL" id="CP061800">
    <property type="protein sequence ID" value="QTA92505.1"/>
    <property type="molecule type" value="Genomic_DNA"/>
</dbReference>
<name>A0A975GSX2_9BACT</name>
<evidence type="ECO:0000313" key="1">
    <source>
        <dbReference type="EMBL" id="QTA92505.1"/>
    </source>
</evidence>
<proteinExistence type="predicted"/>